<dbReference type="InterPro" id="IPR014966">
    <property type="entry name" value="FRG-dom"/>
</dbReference>
<dbReference type="Proteomes" id="UP001259572">
    <property type="component" value="Unassembled WGS sequence"/>
</dbReference>
<keyword evidence="3" id="KW-1185">Reference proteome</keyword>
<evidence type="ECO:0000313" key="2">
    <source>
        <dbReference type="EMBL" id="MDT9597917.1"/>
    </source>
</evidence>
<protein>
    <submittedName>
        <fullName evidence="2">FRG domain-containing protein</fullName>
    </submittedName>
</protein>
<gene>
    <name evidence="2" type="ORF">RQX22_03020</name>
</gene>
<dbReference type="RefSeq" id="WP_315723563.1">
    <property type="nucleotide sequence ID" value="NZ_JAVUPU010000001.1"/>
</dbReference>
<feature type="domain" description="FRG" evidence="1">
    <location>
        <begin position="2"/>
        <end position="95"/>
    </location>
</feature>
<dbReference type="EMBL" id="JAVUPU010000001">
    <property type="protein sequence ID" value="MDT9597917.1"/>
    <property type="molecule type" value="Genomic_DNA"/>
</dbReference>
<evidence type="ECO:0000259" key="1">
    <source>
        <dbReference type="SMART" id="SM00901"/>
    </source>
</evidence>
<name>A0ABU3Q3R3_9SPHN</name>
<evidence type="ECO:0000313" key="3">
    <source>
        <dbReference type="Proteomes" id="UP001259572"/>
    </source>
</evidence>
<proteinExistence type="predicted"/>
<sequence length="215" mass="24605">MFRGQALPLKLVSSFHRTWRKDLLTWIEHDVNALFGAVMERISYPLRLGDLGHNSAIWSILQHHGYPTPLLDWTLSPFVAAYFAFQDLEFSEEVSPRIHIFDQAEWNKRYGLRAFIADPSPPQLVVMESYAIGNPRSGPQQALSIVTNIADVEAFVREREEADGQNYLTVCDLPANDKPRIIRELELMGITYGSLFPGLDGICRDMRDRNFTRPI</sequence>
<dbReference type="SMART" id="SM00901">
    <property type="entry name" value="FRG"/>
    <property type="match status" value="1"/>
</dbReference>
<accession>A0ABU3Q3R3</accession>
<organism evidence="2 3">
    <name type="scientific">Sphingosinicella rhizophila</name>
    <dbReference type="NCBI Taxonomy" id="3050082"/>
    <lineage>
        <taxon>Bacteria</taxon>
        <taxon>Pseudomonadati</taxon>
        <taxon>Pseudomonadota</taxon>
        <taxon>Alphaproteobacteria</taxon>
        <taxon>Sphingomonadales</taxon>
        <taxon>Sphingosinicellaceae</taxon>
        <taxon>Sphingosinicella</taxon>
    </lineage>
</organism>
<reference evidence="2 3" key="1">
    <citation type="submission" date="2023-05" db="EMBL/GenBank/DDBJ databases">
        <authorList>
            <person name="Guo Y."/>
        </authorList>
    </citation>
    <scope>NUCLEOTIDE SEQUENCE [LARGE SCALE GENOMIC DNA]</scope>
    <source>
        <strain evidence="2 3">GR2756</strain>
    </source>
</reference>
<comment type="caution">
    <text evidence="2">The sequence shown here is derived from an EMBL/GenBank/DDBJ whole genome shotgun (WGS) entry which is preliminary data.</text>
</comment>
<dbReference type="Pfam" id="PF08867">
    <property type="entry name" value="FRG"/>
    <property type="match status" value="1"/>
</dbReference>